<evidence type="ECO:0000313" key="2">
    <source>
        <dbReference type="Proteomes" id="UP000199626"/>
    </source>
</evidence>
<dbReference type="AlphaFoldDB" id="A0A1G6B2I3"/>
<dbReference type="EMBL" id="FMXN01000002">
    <property type="protein sequence ID" value="SDB14868.1"/>
    <property type="molecule type" value="Genomic_DNA"/>
</dbReference>
<dbReference type="RefSeq" id="WP_092591621.1">
    <property type="nucleotide sequence ID" value="NZ_FMXN01000002.1"/>
</dbReference>
<evidence type="ECO:0000313" key="1">
    <source>
        <dbReference type="EMBL" id="SDB14868.1"/>
    </source>
</evidence>
<accession>A0A1G6B2I3</accession>
<organism evidence="1 2">
    <name type="scientific">Pseudidiomarina indica</name>
    <dbReference type="NCBI Taxonomy" id="1159017"/>
    <lineage>
        <taxon>Bacteria</taxon>
        <taxon>Pseudomonadati</taxon>
        <taxon>Pseudomonadota</taxon>
        <taxon>Gammaproteobacteria</taxon>
        <taxon>Alteromonadales</taxon>
        <taxon>Idiomarinaceae</taxon>
        <taxon>Pseudidiomarina</taxon>
    </lineage>
</organism>
<reference evidence="2" key="1">
    <citation type="submission" date="2016-10" db="EMBL/GenBank/DDBJ databases">
        <authorList>
            <person name="Varghese N."/>
            <person name="Submissions S."/>
        </authorList>
    </citation>
    <scope>NUCLEOTIDE SEQUENCE [LARGE SCALE GENOMIC DNA]</scope>
    <source>
        <strain evidence="2">CGMCC 1.10824</strain>
    </source>
</reference>
<dbReference type="OrthoDB" id="9793663at2"/>
<dbReference type="PANTHER" id="PTHR38774">
    <property type="entry name" value="CYTOPLASMIC PROTEIN-RELATED"/>
    <property type="match status" value="1"/>
</dbReference>
<proteinExistence type="predicted"/>
<protein>
    <recommendedName>
        <fullName evidence="3">DUF1249 domain-containing protein</fullName>
    </recommendedName>
</protein>
<keyword evidence="2" id="KW-1185">Reference proteome</keyword>
<dbReference type="PANTHER" id="PTHR38774:SF1">
    <property type="entry name" value="CYTOPLASMIC PROTEIN"/>
    <property type="match status" value="1"/>
</dbReference>
<dbReference type="Proteomes" id="UP000199626">
    <property type="component" value="Unassembled WGS sequence"/>
</dbReference>
<name>A0A1G6B2I3_9GAMM</name>
<sequence length="145" mass="17006">MTTDVVRKRYQFDLAAMQRIAALNYAALQPWLEELDADQPWELSLGPQLRFTVRLMQQAPFTTAIRIQQHRFSQQLPGLKEAQLDVRLYHDARLAEVVACQGVSQLQARYEIPNPQMFHVNEKHQVNLFLRDWIQLIRTHGLQEV</sequence>
<evidence type="ECO:0008006" key="3">
    <source>
        <dbReference type="Google" id="ProtNLM"/>
    </source>
</evidence>
<gene>
    <name evidence="1" type="ORF">SAMN02927930_00614</name>
</gene>
<dbReference type="InterPro" id="IPR009659">
    <property type="entry name" value="DUF1249"/>
</dbReference>
<dbReference type="Pfam" id="PF06853">
    <property type="entry name" value="DUF1249"/>
    <property type="match status" value="1"/>
</dbReference>
<dbReference type="STRING" id="1159017.SAMN02927930_00614"/>